<feature type="transmembrane region" description="Helical" evidence="6">
    <location>
        <begin position="142"/>
        <end position="165"/>
    </location>
</feature>
<evidence type="ECO:0000256" key="4">
    <source>
        <dbReference type="ARBA" id="ARBA00022989"/>
    </source>
</evidence>
<evidence type="ECO:0000256" key="5">
    <source>
        <dbReference type="ARBA" id="ARBA00023136"/>
    </source>
</evidence>
<evidence type="ECO:0000256" key="6">
    <source>
        <dbReference type="SAM" id="Phobius"/>
    </source>
</evidence>
<feature type="transmembrane region" description="Helical" evidence="6">
    <location>
        <begin position="242"/>
        <end position="267"/>
    </location>
</feature>
<feature type="transmembrane region" description="Helical" evidence="6">
    <location>
        <begin position="288"/>
        <end position="308"/>
    </location>
</feature>
<dbReference type="EMBL" id="JBBPCC010000001">
    <property type="protein sequence ID" value="MEK8126943.1"/>
    <property type="molecule type" value="Genomic_DNA"/>
</dbReference>
<proteinExistence type="predicted"/>
<feature type="transmembrane region" description="Helical" evidence="6">
    <location>
        <begin position="75"/>
        <end position="99"/>
    </location>
</feature>
<dbReference type="PANTHER" id="PTHR30250:SF11">
    <property type="entry name" value="O-ANTIGEN TRANSPORTER-RELATED"/>
    <property type="match status" value="1"/>
</dbReference>
<name>A0ABU9DGS2_9BACL</name>
<feature type="transmembrane region" description="Helical" evidence="6">
    <location>
        <begin position="377"/>
        <end position="396"/>
    </location>
</feature>
<comment type="caution">
    <text evidence="7">The sequence shown here is derived from an EMBL/GenBank/DDBJ whole genome shotgun (WGS) entry which is preliminary data.</text>
</comment>
<feature type="transmembrane region" description="Helical" evidence="6">
    <location>
        <begin position="171"/>
        <end position="193"/>
    </location>
</feature>
<evidence type="ECO:0000256" key="3">
    <source>
        <dbReference type="ARBA" id="ARBA00022692"/>
    </source>
</evidence>
<dbReference type="Pfam" id="PF13440">
    <property type="entry name" value="Polysacc_synt_3"/>
    <property type="match status" value="1"/>
</dbReference>
<keyword evidence="4 6" id="KW-1133">Transmembrane helix</keyword>
<keyword evidence="8" id="KW-1185">Reference proteome</keyword>
<feature type="transmembrane region" description="Helical" evidence="6">
    <location>
        <begin position="111"/>
        <end position="130"/>
    </location>
</feature>
<comment type="subcellular location">
    <subcellularLocation>
        <location evidence="1">Cell membrane</location>
        <topology evidence="1">Multi-pass membrane protein</topology>
    </subcellularLocation>
</comment>
<keyword evidence="2" id="KW-1003">Cell membrane</keyword>
<dbReference type="PANTHER" id="PTHR30250">
    <property type="entry name" value="PST FAMILY PREDICTED COLANIC ACID TRANSPORTER"/>
    <property type="match status" value="1"/>
</dbReference>
<feature type="transmembrane region" description="Helical" evidence="6">
    <location>
        <begin position="12"/>
        <end position="31"/>
    </location>
</feature>
<feature type="transmembrane region" description="Helical" evidence="6">
    <location>
        <begin position="214"/>
        <end position="236"/>
    </location>
</feature>
<evidence type="ECO:0000256" key="1">
    <source>
        <dbReference type="ARBA" id="ARBA00004651"/>
    </source>
</evidence>
<evidence type="ECO:0000313" key="7">
    <source>
        <dbReference type="EMBL" id="MEK8126943.1"/>
    </source>
</evidence>
<keyword evidence="3 6" id="KW-0812">Transmembrane</keyword>
<feature type="transmembrane region" description="Helical" evidence="6">
    <location>
        <begin position="43"/>
        <end position="63"/>
    </location>
</feature>
<reference evidence="7 8" key="1">
    <citation type="submission" date="2024-04" db="EMBL/GenBank/DDBJ databases">
        <title>draft genome sequnece of Paenibacillus filicis.</title>
        <authorList>
            <person name="Kim D.-U."/>
        </authorList>
    </citation>
    <scope>NUCLEOTIDE SEQUENCE [LARGE SCALE GENOMIC DNA]</scope>
    <source>
        <strain evidence="7 8">KACC14197</strain>
    </source>
</reference>
<dbReference type="RefSeq" id="WP_341413984.1">
    <property type="nucleotide sequence ID" value="NZ_JBBPCC010000001.1"/>
</dbReference>
<accession>A0ABU9DGS2</accession>
<evidence type="ECO:0000313" key="8">
    <source>
        <dbReference type="Proteomes" id="UP001469365"/>
    </source>
</evidence>
<sequence>MKRLFLSSLSINVLVIVINLVTGIISARYLGPEGRGELATATRWSMLLTMLFTLGLPGAVIFLGKKNPDRQRELFGVYLVLGVSMGLIALVAGETLLPVLLSGHEEHVVRFAQISMLAVPFGLLADGLIGTLQTLNMFRRVLLLRILNPVGVLLVITGLLIFDLYTVRNFIIGSLAWSFLLFLMTFTWVYTSVRPKVTRVWQTGKELFNKGIQIYSVGLVSAFGGNLDQLIISLFLTTYMLGLYTVSSSIASMLPSIITGALGTFLFPKLMDLALNHRQKQVERMHGTLFYATLVMAAAAACVIPFAIPLVYGADFKESVLMGQVLLICTPINIAYSVLTNFVSTEGKFHYVSLSEILGLASGVGMTLLLVQPLQGVGAALGVVTMALVKWSFMLVKCKGMGLTVSRLFYVYPESFLALYRTVLQGGGRFKRKSGSGAVSVAGETEGKV</sequence>
<evidence type="ECO:0000256" key="2">
    <source>
        <dbReference type="ARBA" id="ARBA00022475"/>
    </source>
</evidence>
<dbReference type="Proteomes" id="UP001469365">
    <property type="component" value="Unassembled WGS sequence"/>
</dbReference>
<protein>
    <submittedName>
        <fullName evidence="7">Oligosaccharide flippase family protein</fullName>
    </submittedName>
</protein>
<feature type="transmembrane region" description="Helical" evidence="6">
    <location>
        <begin position="320"/>
        <end position="339"/>
    </location>
</feature>
<feature type="transmembrane region" description="Helical" evidence="6">
    <location>
        <begin position="351"/>
        <end position="371"/>
    </location>
</feature>
<gene>
    <name evidence="7" type="ORF">WMW72_03370</name>
</gene>
<dbReference type="InterPro" id="IPR050833">
    <property type="entry name" value="Poly_Biosynth_Transport"/>
</dbReference>
<keyword evidence="5 6" id="KW-0472">Membrane</keyword>
<organism evidence="7 8">
    <name type="scientific">Paenibacillus filicis</name>
    <dbReference type="NCBI Taxonomy" id="669464"/>
    <lineage>
        <taxon>Bacteria</taxon>
        <taxon>Bacillati</taxon>
        <taxon>Bacillota</taxon>
        <taxon>Bacilli</taxon>
        <taxon>Bacillales</taxon>
        <taxon>Paenibacillaceae</taxon>
        <taxon>Paenibacillus</taxon>
    </lineage>
</organism>